<proteinExistence type="predicted"/>
<reference evidence="1" key="1">
    <citation type="journal article" date="2021" name="Genome Biol. Evol.">
        <title>A High-Quality Reference Genome for a Parasitic Bivalve with Doubly Uniparental Inheritance (Bivalvia: Unionida).</title>
        <authorList>
            <person name="Smith C.H."/>
        </authorList>
    </citation>
    <scope>NUCLEOTIDE SEQUENCE</scope>
    <source>
        <strain evidence="1">CHS0354</strain>
    </source>
</reference>
<protein>
    <submittedName>
        <fullName evidence="1">Uncharacterized protein</fullName>
    </submittedName>
</protein>
<comment type="caution">
    <text evidence="1">The sequence shown here is derived from an EMBL/GenBank/DDBJ whole genome shotgun (WGS) entry which is preliminary data.</text>
</comment>
<organism evidence="1 2">
    <name type="scientific">Potamilus streckersoni</name>
    <dbReference type="NCBI Taxonomy" id="2493646"/>
    <lineage>
        <taxon>Eukaryota</taxon>
        <taxon>Metazoa</taxon>
        <taxon>Spiralia</taxon>
        <taxon>Lophotrochozoa</taxon>
        <taxon>Mollusca</taxon>
        <taxon>Bivalvia</taxon>
        <taxon>Autobranchia</taxon>
        <taxon>Heteroconchia</taxon>
        <taxon>Palaeoheterodonta</taxon>
        <taxon>Unionida</taxon>
        <taxon>Unionoidea</taxon>
        <taxon>Unionidae</taxon>
        <taxon>Ambleminae</taxon>
        <taxon>Lampsilini</taxon>
        <taxon>Potamilus</taxon>
    </lineage>
</organism>
<evidence type="ECO:0000313" key="1">
    <source>
        <dbReference type="EMBL" id="KAK3604351.1"/>
    </source>
</evidence>
<evidence type="ECO:0000313" key="2">
    <source>
        <dbReference type="Proteomes" id="UP001195483"/>
    </source>
</evidence>
<keyword evidence="2" id="KW-1185">Reference proteome</keyword>
<dbReference type="Proteomes" id="UP001195483">
    <property type="component" value="Unassembled WGS sequence"/>
</dbReference>
<reference evidence="1" key="2">
    <citation type="journal article" date="2021" name="Genome Biol. Evol.">
        <title>Developing a high-quality reference genome for a parasitic bivalve with doubly uniparental inheritance (Bivalvia: Unionida).</title>
        <authorList>
            <person name="Smith C.H."/>
        </authorList>
    </citation>
    <scope>NUCLEOTIDE SEQUENCE</scope>
    <source>
        <strain evidence="1">CHS0354</strain>
        <tissue evidence="1">Mantle</tissue>
    </source>
</reference>
<accession>A0AAE0W7I4</accession>
<sequence>MNGVSLRYKSIDDPNISITVIPQSFIFFVHEDLFPHNISKVITYDGITYVDANQYLDDLSDWDLTNGIKQMPQFDNAMLFTT</sequence>
<reference evidence="1" key="3">
    <citation type="submission" date="2023-05" db="EMBL/GenBank/DDBJ databases">
        <authorList>
            <person name="Smith C.H."/>
        </authorList>
    </citation>
    <scope>NUCLEOTIDE SEQUENCE</scope>
    <source>
        <strain evidence="1">CHS0354</strain>
        <tissue evidence="1">Mantle</tissue>
    </source>
</reference>
<dbReference type="EMBL" id="JAEAOA010000849">
    <property type="protein sequence ID" value="KAK3604351.1"/>
    <property type="molecule type" value="Genomic_DNA"/>
</dbReference>
<dbReference type="AlphaFoldDB" id="A0AAE0W7I4"/>
<gene>
    <name evidence="1" type="ORF">CHS0354_013863</name>
</gene>
<name>A0AAE0W7I4_9BIVA</name>